<sequence>MPYRFIFIVACLLIVGCSANREPNPVQLTLALESYASPQEVERRLGSIMLGSEVLEDTKKAPSDPRPPYHRVVIMVRGITDFNVPGSTRLTFFNERLSSVWFYPEDPEKYRKALQKRFGVDLGKSGDTRLSGGTVVRLATDYEGKSYVAFDDAVLNEEHNQWIRVNT</sequence>
<organism evidence="2 3">
    <name type="scientific">Massilia genomosp. 1</name>
    <dbReference type="NCBI Taxonomy" id="2609280"/>
    <lineage>
        <taxon>Bacteria</taxon>
        <taxon>Pseudomonadati</taxon>
        <taxon>Pseudomonadota</taxon>
        <taxon>Betaproteobacteria</taxon>
        <taxon>Burkholderiales</taxon>
        <taxon>Oxalobacteraceae</taxon>
        <taxon>Telluria group</taxon>
        <taxon>Massilia</taxon>
    </lineage>
</organism>
<evidence type="ECO:0000313" key="3">
    <source>
        <dbReference type="Proteomes" id="UP000610594"/>
    </source>
</evidence>
<dbReference type="EMBL" id="WHJF01000013">
    <property type="protein sequence ID" value="NHZ62113.1"/>
    <property type="molecule type" value="Genomic_DNA"/>
</dbReference>
<feature type="signal peptide" evidence="1">
    <location>
        <begin position="1"/>
        <end position="21"/>
    </location>
</feature>
<protein>
    <recommendedName>
        <fullName evidence="4">Lipoprotein</fullName>
    </recommendedName>
</protein>
<comment type="caution">
    <text evidence="2">The sequence shown here is derived from an EMBL/GenBank/DDBJ whole genome shotgun (WGS) entry which is preliminary data.</text>
</comment>
<dbReference type="Proteomes" id="UP000610594">
    <property type="component" value="Unassembled WGS sequence"/>
</dbReference>
<accession>A0ABX0MNP4</accession>
<gene>
    <name evidence="2" type="ORF">F1735_07315</name>
</gene>
<reference evidence="2 3" key="1">
    <citation type="submission" date="2019-10" db="EMBL/GenBank/DDBJ databases">
        <title>Taxonomy of Antarctic Massilia spp.: description of Massilia rubra sp. nov., Massilia aquatica sp. nov., Massilia mucilaginosa sp. nov., Massilia frigida sp. nov. isolated from streams, lakes and regoliths.</title>
        <authorList>
            <person name="Holochova P."/>
            <person name="Sedlacek I."/>
            <person name="Kralova S."/>
            <person name="Maslanova I."/>
            <person name="Busse H.-J."/>
            <person name="Stankova E."/>
            <person name="Vrbovska V."/>
            <person name="Kovarovic V."/>
            <person name="Bartak M."/>
            <person name="Svec P."/>
            <person name="Pantucek R."/>
        </authorList>
    </citation>
    <scope>NUCLEOTIDE SEQUENCE [LARGE SCALE GENOMIC DNA]</scope>
    <source>
        <strain evidence="2 3">CCM 8694</strain>
    </source>
</reference>
<evidence type="ECO:0000256" key="1">
    <source>
        <dbReference type="SAM" id="SignalP"/>
    </source>
</evidence>
<evidence type="ECO:0000313" key="2">
    <source>
        <dbReference type="EMBL" id="NHZ62113.1"/>
    </source>
</evidence>
<proteinExistence type="predicted"/>
<keyword evidence="3" id="KW-1185">Reference proteome</keyword>
<dbReference type="PROSITE" id="PS51257">
    <property type="entry name" value="PROKAR_LIPOPROTEIN"/>
    <property type="match status" value="1"/>
</dbReference>
<keyword evidence="1" id="KW-0732">Signal</keyword>
<name>A0ABX0MNP4_9BURK</name>
<evidence type="ECO:0008006" key="4">
    <source>
        <dbReference type="Google" id="ProtNLM"/>
    </source>
</evidence>
<dbReference type="RefSeq" id="WP_167236319.1">
    <property type="nucleotide sequence ID" value="NZ_WHJF01000013.1"/>
</dbReference>
<feature type="chain" id="PRO_5046717731" description="Lipoprotein" evidence="1">
    <location>
        <begin position="22"/>
        <end position="167"/>
    </location>
</feature>